<dbReference type="Gene3D" id="3.40.50.300">
    <property type="entry name" value="P-loop containing nucleotide triphosphate hydrolases"/>
    <property type="match status" value="1"/>
</dbReference>
<dbReference type="Gene3D" id="1.20.272.10">
    <property type="match status" value="1"/>
</dbReference>
<evidence type="ECO:0000313" key="10">
    <source>
        <dbReference type="EMBL" id="MBC8754715.1"/>
    </source>
</evidence>
<dbReference type="CDD" id="cd18137">
    <property type="entry name" value="HLD_clamp_pol_III_gamma_tau"/>
    <property type="match status" value="1"/>
</dbReference>
<dbReference type="SUPFAM" id="SSF48019">
    <property type="entry name" value="post-AAA+ oligomerization domain-like"/>
    <property type="match status" value="1"/>
</dbReference>
<dbReference type="SUPFAM" id="SSF52540">
    <property type="entry name" value="P-loop containing nucleoside triphosphate hydrolases"/>
    <property type="match status" value="1"/>
</dbReference>
<keyword evidence="8 10" id="KW-0548">Nucleotidyltransferase</keyword>
<dbReference type="Pfam" id="PF13177">
    <property type="entry name" value="DNA_pol3_delta2"/>
    <property type="match status" value="1"/>
</dbReference>
<dbReference type="NCBIfam" id="TIGR02397">
    <property type="entry name" value="dnaX_nterm"/>
    <property type="match status" value="1"/>
</dbReference>
<name>A0ABR7Q835_9FLAO</name>
<evidence type="ECO:0000256" key="4">
    <source>
        <dbReference type="ARBA" id="ARBA00022833"/>
    </source>
</evidence>
<comment type="catalytic activity">
    <reaction evidence="7 8">
        <text>DNA(n) + a 2'-deoxyribonucleoside 5'-triphosphate = DNA(n+1) + diphosphate</text>
        <dbReference type="Rhea" id="RHEA:22508"/>
        <dbReference type="Rhea" id="RHEA-COMP:17339"/>
        <dbReference type="Rhea" id="RHEA-COMP:17340"/>
        <dbReference type="ChEBI" id="CHEBI:33019"/>
        <dbReference type="ChEBI" id="CHEBI:61560"/>
        <dbReference type="ChEBI" id="CHEBI:173112"/>
        <dbReference type="EC" id="2.7.7.7"/>
    </reaction>
</comment>
<keyword evidence="8 10" id="KW-0808">Transferase</keyword>
<dbReference type="InterPro" id="IPR027417">
    <property type="entry name" value="P-loop_NTPase"/>
</dbReference>
<dbReference type="CDD" id="cd00009">
    <property type="entry name" value="AAA"/>
    <property type="match status" value="1"/>
</dbReference>
<evidence type="ECO:0000256" key="3">
    <source>
        <dbReference type="ARBA" id="ARBA00022741"/>
    </source>
</evidence>
<dbReference type="Gene3D" id="1.10.8.60">
    <property type="match status" value="1"/>
</dbReference>
<keyword evidence="2" id="KW-0479">Metal-binding</keyword>
<dbReference type="NCBIfam" id="TIGR01128">
    <property type="entry name" value="holA"/>
    <property type="match status" value="1"/>
</dbReference>
<organism evidence="10 11">
    <name type="scientific">Kordia aestuariivivens</name>
    <dbReference type="NCBI Taxonomy" id="2759037"/>
    <lineage>
        <taxon>Bacteria</taxon>
        <taxon>Pseudomonadati</taxon>
        <taxon>Bacteroidota</taxon>
        <taxon>Flavobacteriia</taxon>
        <taxon>Flavobacteriales</taxon>
        <taxon>Flavobacteriaceae</taxon>
        <taxon>Kordia</taxon>
    </lineage>
</organism>
<protein>
    <recommendedName>
        <fullName evidence="8">DNA polymerase III subunit gamma/tau</fullName>
        <ecNumber evidence="8">2.7.7.7</ecNumber>
    </recommendedName>
</protein>
<proteinExistence type="inferred from homology"/>
<keyword evidence="8" id="KW-0235">DNA replication</keyword>
<comment type="similarity">
    <text evidence="1 8">Belongs to the DnaX/STICHEL family.</text>
</comment>
<comment type="subunit">
    <text evidence="8">DNA polymerase III contains a core (composed of alpha, epsilon and theta chains) that associates with a tau subunit. This core dimerizes to form the POLIII' complex. PolIII' associates with the gamma complex (composed of gamma, delta, delta', psi and chi chains) and with the beta chain to form the complete DNA polymerase III complex.</text>
</comment>
<keyword evidence="6 8" id="KW-0239">DNA-directed DNA polymerase</keyword>
<reference evidence="10 11" key="1">
    <citation type="submission" date="2020-07" db="EMBL/GenBank/DDBJ databases">
        <title>Description of Kordia aestuariivivens sp. nov., isolated from a tidal flat.</title>
        <authorList>
            <person name="Park S."/>
            <person name="Yoon J.-H."/>
        </authorList>
    </citation>
    <scope>NUCLEOTIDE SEQUENCE [LARGE SCALE GENOMIC DNA]</scope>
    <source>
        <strain evidence="10 11">YSTF-M3</strain>
    </source>
</reference>
<feature type="domain" description="AAA+ ATPase" evidence="9">
    <location>
        <begin position="38"/>
        <end position="168"/>
    </location>
</feature>
<dbReference type="InterPro" id="IPR005790">
    <property type="entry name" value="DNA_polIII_delta"/>
</dbReference>
<dbReference type="InterPro" id="IPR003593">
    <property type="entry name" value="AAA+_ATPase"/>
</dbReference>
<dbReference type="NCBIfam" id="NF004046">
    <property type="entry name" value="PRK05563.1"/>
    <property type="match status" value="1"/>
</dbReference>
<evidence type="ECO:0000256" key="2">
    <source>
        <dbReference type="ARBA" id="ARBA00022723"/>
    </source>
</evidence>
<evidence type="ECO:0000256" key="5">
    <source>
        <dbReference type="ARBA" id="ARBA00022840"/>
    </source>
</evidence>
<sequence length="581" mass="66184">MEHFIVSARKYRPQTFQDVVGQQAITNTLENAIERSHLAQALLFCGPRGVGKTTCARILAKKINQDGTENPDEDFAFNIFELDAASNNSVDDIRSLIEQVRIPPQVGKYKVYIIDEVHMLSQAAFNAFLKTLEEPPKHAIFILATTEKHKIIPTILSRCQIFDFKRIGVKDAKEYLKYIAESQGVEADDDALHIIAQKADGAMRDALSIFDRVVSFSGKQLTRQAVTENLNVLDYEVYFTATDLILTNNIPQLLVDFNETLSKGFDGHHFIAGIASHFRDLLVCKNPTTIALLEVGDQTKQKYLEQSQKTSQQFLMKGIELANDCDLKYKTSRNQRLLVELCLMQLASINYDGEKKNSKRFIIPATFFLVNGKKIDPIIKTPEVSPATQTQKIEAETEVEAPQTVVETPTQKVVAPPEKPKINISMMRDKISGLSLASIKAKQEHLKKQQDRVVDKKDLPSDAFTEERMQEVWNAYIARLDKKGEKIMSSLLATDTPTLKDETTITLEMPNETMRIEIERAQYPLLEYVRKELNNYDVSLEIDVNELTVKKYAFTTRDKYEKLKEINPLVERLRRDFDLEI</sequence>
<keyword evidence="11" id="KW-1185">Reference proteome</keyword>
<dbReference type="GO" id="GO:0003887">
    <property type="term" value="F:DNA-directed DNA polymerase activity"/>
    <property type="evidence" value="ECO:0007669"/>
    <property type="project" value="UniProtKB-EC"/>
</dbReference>
<evidence type="ECO:0000256" key="7">
    <source>
        <dbReference type="ARBA" id="ARBA00049244"/>
    </source>
</evidence>
<dbReference type="InterPro" id="IPR012763">
    <property type="entry name" value="DNA_pol_III_sug/sutau_N"/>
</dbReference>
<dbReference type="RefSeq" id="WP_187561765.1">
    <property type="nucleotide sequence ID" value="NZ_JACGWS010000004.1"/>
</dbReference>
<dbReference type="EMBL" id="JACGWS010000004">
    <property type="protein sequence ID" value="MBC8754715.1"/>
    <property type="molecule type" value="Genomic_DNA"/>
</dbReference>
<dbReference type="EC" id="2.7.7.7" evidence="8"/>
<dbReference type="SMART" id="SM00382">
    <property type="entry name" value="AAA"/>
    <property type="match status" value="1"/>
</dbReference>
<keyword evidence="5 8" id="KW-0067">ATP-binding</keyword>
<gene>
    <name evidence="8" type="primary">dnaX</name>
    <name evidence="10" type="ORF">H2O64_08540</name>
</gene>
<dbReference type="InterPro" id="IPR045085">
    <property type="entry name" value="HLD_clamp_pol_III_gamma_tau"/>
</dbReference>
<evidence type="ECO:0000259" key="9">
    <source>
        <dbReference type="SMART" id="SM00382"/>
    </source>
</evidence>
<dbReference type="Pfam" id="PF22608">
    <property type="entry name" value="DNAX_ATPase_lid"/>
    <property type="match status" value="1"/>
</dbReference>
<evidence type="ECO:0000256" key="8">
    <source>
        <dbReference type="RuleBase" id="RU364063"/>
    </source>
</evidence>
<evidence type="ECO:0000256" key="1">
    <source>
        <dbReference type="ARBA" id="ARBA00006360"/>
    </source>
</evidence>
<keyword evidence="4" id="KW-0862">Zinc</keyword>
<dbReference type="PANTHER" id="PTHR11669">
    <property type="entry name" value="REPLICATION FACTOR C / DNA POLYMERASE III GAMMA-TAU SUBUNIT"/>
    <property type="match status" value="1"/>
</dbReference>
<dbReference type="Proteomes" id="UP000619238">
    <property type="component" value="Unassembled WGS sequence"/>
</dbReference>
<dbReference type="NCBIfam" id="NF011531">
    <property type="entry name" value="PRK14971.1"/>
    <property type="match status" value="1"/>
</dbReference>
<comment type="function">
    <text evidence="8">DNA polymerase III is a complex, multichain enzyme responsible for most of the replicative synthesis in bacteria. This DNA polymerase also exhibits 3' to 5' exonuclease activity.</text>
</comment>
<dbReference type="PRINTS" id="PR00300">
    <property type="entry name" value="CLPPROTEASEA"/>
</dbReference>
<dbReference type="InterPro" id="IPR050238">
    <property type="entry name" value="DNA_Rep/Repair_Clamp_Loader"/>
</dbReference>
<evidence type="ECO:0000256" key="6">
    <source>
        <dbReference type="ARBA" id="ARBA00022932"/>
    </source>
</evidence>
<dbReference type="InterPro" id="IPR001270">
    <property type="entry name" value="ClpA/B"/>
</dbReference>
<accession>A0ABR7Q835</accession>
<evidence type="ECO:0000313" key="11">
    <source>
        <dbReference type="Proteomes" id="UP000619238"/>
    </source>
</evidence>
<dbReference type="InterPro" id="IPR008921">
    <property type="entry name" value="DNA_pol3_clamp-load_cplx_C"/>
</dbReference>
<keyword evidence="3 8" id="KW-0547">Nucleotide-binding</keyword>
<dbReference type="PANTHER" id="PTHR11669:SF0">
    <property type="entry name" value="PROTEIN STICHEL-LIKE 2"/>
    <property type="match status" value="1"/>
</dbReference>
<comment type="caution">
    <text evidence="10">The sequence shown here is derived from an EMBL/GenBank/DDBJ whole genome shotgun (WGS) entry which is preliminary data.</text>
</comment>